<sequence>MHIAEPSIPDAAALTRWRKSSYSGGANGDCLEVGDGHTSVPVRDSKTPAGPMLTFSPQGWSGFVMAVKRGELSA</sequence>
<evidence type="ECO:0000313" key="3">
    <source>
        <dbReference type="EMBL" id="OEV16231.1"/>
    </source>
</evidence>
<feature type="region of interest" description="Disordered" evidence="1">
    <location>
        <begin position="25"/>
        <end position="50"/>
    </location>
</feature>
<protein>
    <recommendedName>
        <fullName evidence="2">DUF397 domain-containing protein</fullName>
    </recommendedName>
</protein>
<organism evidence="3 4">
    <name type="scientific">Streptomyces nanshensis</name>
    <dbReference type="NCBI Taxonomy" id="518642"/>
    <lineage>
        <taxon>Bacteria</taxon>
        <taxon>Bacillati</taxon>
        <taxon>Actinomycetota</taxon>
        <taxon>Actinomycetes</taxon>
        <taxon>Kitasatosporales</taxon>
        <taxon>Streptomycetaceae</taxon>
        <taxon>Streptomyces</taxon>
    </lineage>
</organism>
<feature type="domain" description="DUF397" evidence="2">
    <location>
        <begin position="16"/>
        <end position="68"/>
    </location>
</feature>
<dbReference type="Pfam" id="PF04149">
    <property type="entry name" value="DUF397"/>
    <property type="match status" value="1"/>
</dbReference>
<comment type="caution">
    <text evidence="3">The sequence shown here is derived from an EMBL/GenBank/DDBJ whole genome shotgun (WGS) entry which is preliminary data.</text>
</comment>
<dbReference type="EMBL" id="LJGZ01000104">
    <property type="protein sequence ID" value="OEV16231.1"/>
    <property type="molecule type" value="Genomic_DNA"/>
</dbReference>
<evidence type="ECO:0000313" key="4">
    <source>
        <dbReference type="Proteomes" id="UP000175971"/>
    </source>
</evidence>
<accession>A0A1E7LJF1</accession>
<dbReference type="Proteomes" id="UP000175971">
    <property type="component" value="Unassembled WGS sequence"/>
</dbReference>
<gene>
    <name evidence="3" type="ORF">AN221_34865</name>
</gene>
<name>A0A1E7LJF1_9ACTN</name>
<proteinExistence type="predicted"/>
<dbReference type="InterPro" id="IPR007278">
    <property type="entry name" value="DUF397"/>
</dbReference>
<reference evidence="3 4" key="1">
    <citation type="journal article" date="2016" name="Front. Microbiol.">
        <title>Comparative Genomics Analysis of Streptomyces Species Reveals Their Adaptation to the Marine Environment and Their Diversity at the Genomic Level.</title>
        <authorList>
            <person name="Tian X."/>
            <person name="Zhang Z."/>
            <person name="Yang T."/>
            <person name="Chen M."/>
            <person name="Li J."/>
            <person name="Chen F."/>
            <person name="Yang J."/>
            <person name="Li W."/>
            <person name="Zhang B."/>
            <person name="Zhang Z."/>
            <person name="Wu J."/>
            <person name="Zhang C."/>
            <person name="Long L."/>
            <person name="Xiao J."/>
        </authorList>
    </citation>
    <scope>NUCLEOTIDE SEQUENCE [LARGE SCALE GENOMIC DNA]</scope>
    <source>
        <strain evidence="3 4">SCSIO M10372</strain>
    </source>
</reference>
<keyword evidence="4" id="KW-1185">Reference proteome</keyword>
<dbReference type="AlphaFoldDB" id="A0A1E7LJF1"/>
<evidence type="ECO:0000259" key="2">
    <source>
        <dbReference type="Pfam" id="PF04149"/>
    </source>
</evidence>
<dbReference type="OrthoDB" id="4570646at2"/>
<evidence type="ECO:0000256" key="1">
    <source>
        <dbReference type="SAM" id="MobiDB-lite"/>
    </source>
</evidence>
<dbReference type="PATRIC" id="fig|518642.7.peg.7329"/>
<dbReference type="RefSeq" id="WP_070204210.1">
    <property type="nucleotide sequence ID" value="NZ_LJGZ01000104.1"/>
</dbReference>